<dbReference type="SUPFAM" id="SSF56601">
    <property type="entry name" value="beta-lactamase/transpeptidase-like"/>
    <property type="match status" value="1"/>
</dbReference>
<dbReference type="InterPro" id="IPR001466">
    <property type="entry name" value="Beta-lactam-related"/>
</dbReference>
<dbReference type="AlphaFoldDB" id="A0A2T0RC20"/>
<dbReference type="OrthoDB" id="3174977at2"/>
<evidence type="ECO:0000313" key="2">
    <source>
        <dbReference type="EMBL" id="PRY18712.1"/>
    </source>
</evidence>
<comment type="caution">
    <text evidence="2">The sequence shown here is derived from an EMBL/GenBank/DDBJ whole genome shotgun (WGS) entry which is preliminary data.</text>
</comment>
<keyword evidence="2" id="KW-0121">Carboxypeptidase</keyword>
<accession>A0A2T0RC20</accession>
<dbReference type="RefSeq" id="WP_106131407.1">
    <property type="nucleotide sequence ID" value="NZ_PVZG01000045.1"/>
</dbReference>
<dbReference type="PROSITE" id="PS51318">
    <property type="entry name" value="TAT"/>
    <property type="match status" value="1"/>
</dbReference>
<keyword evidence="3" id="KW-1185">Reference proteome</keyword>
<name>A0A2T0RC20_9ACTN</name>
<sequence>MAQHRTVGTSPGRTPRRRRVTASLATLGGLAAAGILAVPALASAGAAPASGPAGAAPAPALAAAAAHGQHRDALQRSLDGLVADDGFPGVLASVRESNGKTRTYTAGVSDLRTKAKVPENGRVRIASNTKMFTATVVLQLVGEGKIALDEPVETYLPGVVRGEGIDGRRITVRQLLQQTSGLPDYDEVLFKDFVNALDTYYEPDDLLRVAFAAEPESQPGEKFVYSNTNYILAGLVAQKVSGRPIGELITKRIIEPLGLRDTYWPGEGERTIRGPHPRGYFPAVDGKPAIDITRSEPSAGWSAGGLIGTPADLNRFFAGLLGGKLLAPAQLAEMKKTVDAPGFDTVGGSRYGLGLATFKLSCGGFAWTHGGIAPGYVTVDGITASGKVATVAVTSLITTEKAAKDVDAALDTALCK</sequence>
<keyword evidence="2" id="KW-0645">Protease</keyword>
<proteinExistence type="predicted"/>
<dbReference type="PANTHER" id="PTHR46825">
    <property type="entry name" value="D-ALANYL-D-ALANINE-CARBOXYPEPTIDASE/ENDOPEPTIDASE AMPH"/>
    <property type="match status" value="1"/>
</dbReference>
<evidence type="ECO:0000313" key="3">
    <source>
        <dbReference type="Proteomes" id="UP000239209"/>
    </source>
</evidence>
<dbReference type="Gene3D" id="3.40.710.10">
    <property type="entry name" value="DD-peptidase/beta-lactamase superfamily"/>
    <property type="match status" value="1"/>
</dbReference>
<protein>
    <submittedName>
        <fullName evidence="2">D-alanyl-D-alanine carboxypeptidase</fullName>
    </submittedName>
</protein>
<feature type="domain" description="Beta-lactamase-related" evidence="1">
    <location>
        <begin position="75"/>
        <end position="411"/>
    </location>
</feature>
<dbReference type="PANTHER" id="PTHR46825:SF7">
    <property type="entry name" value="D-ALANYL-D-ALANINE CARBOXYPEPTIDASE"/>
    <property type="match status" value="1"/>
</dbReference>
<dbReference type="InterPro" id="IPR050491">
    <property type="entry name" value="AmpC-like"/>
</dbReference>
<evidence type="ECO:0000259" key="1">
    <source>
        <dbReference type="Pfam" id="PF00144"/>
    </source>
</evidence>
<keyword evidence="2" id="KW-0378">Hydrolase</keyword>
<dbReference type="GO" id="GO:0004180">
    <property type="term" value="F:carboxypeptidase activity"/>
    <property type="evidence" value="ECO:0007669"/>
    <property type="project" value="UniProtKB-KW"/>
</dbReference>
<dbReference type="InterPro" id="IPR006311">
    <property type="entry name" value="TAT_signal"/>
</dbReference>
<gene>
    <name evidence="2" type="ORF">CLV70_1452</name>
</gene>
<reference evidence="2 3" key="1">
    <citation type="submission" date="2018-03" db="EMBL/GenBank/DDBJ databases">
        <title>Genomic Encyclopedia of Archaeal and Bacterial Type Strains, Phase II (KMG-II): from individual species to whole genera.</title>
        <authorList>
            <person name="Goeker M."/>
        </authorList>
    </citation>
    <scope>NUCLEOTIDE SEQUENCE [LARGE SCALE GENOMIC DNA]</scope>
    <source>
        <strain evidence="2 3">DSM 45348</strain>
    </source>
</reference>
<organism evidence="2 3">
    <name type="scientific">Pseudosporangium ferrugineum</name>
    <dbReference type="NCBI Taxonomy" id="439699"/>
    <lineage>
        <taxon>Bacteria</taxon>
        <taxon>Bacillati</taxon>
        <taxon>Actinomycetota</taxon>
        <taxon>Actinomycetes</taxon>
        <taxon>Micromonosporales</taxon>
        <taxon>Micromonosporaceae</taxon>
        <taxon>Pseudosporangium</taxon>
    </lineage>
</organism>
<dbReference type="Proteomes" id="UP000239209">
    <property type="component" value="Unassembled WGS sequence"/>
</dbReference>
<dbReference type="EMBL" id="PVZG01000045">
    <property type="protein sequence ID" value="PRY18712.1"/>
    <property type="molecule type" value="Genomic_DNA"/>
</dbReference>
<dbReference type="Pfam" id="PF00144">
    <property type="entry name" value="Beta-lactamase"/>
    <property type="match status" value="1"/>
</dbReference>
<dbReference type="InterPro" id="IPR012338">
    <property type="entry name" value="Beta-lactam/transpept-like"/>
</dbReference>